<reference evidence="1 2" key="1">
    <citation type="submission" date="2013-12" db="EMBL/GenBank/DDBJ databases">
        <title>Draft genome of the parsitic nematode Ancylostoma duodenale.</title>
        <authorList>
            <person name="Mitreva M."/>
        </authorList>
    </citation>
    <scope>NUCLEOTIDE SEQUENCE [LARGE SCALE GENOMIC DNA]</scope>
    <source>
        <strain evidence="1 2">Zhejiang</strain>
    </source>
</reference>
<accession>A0A0C2G7B2</accession>
<evidence type="ECO:0000313" key="1">
    <source>
        <dbReference type="EMBL" id="KIH52921.1"/>
    </source>
</evidence>
<dbReference type="EMBL" id="KN742465">
    <property type="protein sequence ID" value="KIH52921.1"/>
    <property type="molecule type" value="Genomic_DNA"/>
</dbReference>
<dbReference type="Proteomes" id="UP000054047">
    <property type="component" value="Unassembled WGS sequence"/>
</dbReference>
<keyword evidence="2" id="KW-1185">Reference proteome</keyword>
<dbReference type="AlphaFoldDB" id="A0A0C2G7B2"/>
<proteinExistence type="predicted"/>
<name>A0A0C2G7B2_9BILA</name>
<protein>
    <submittedName>
        <fullName evidence="1">Uncharacterized protein</fullName>
    </submittedName>
</protein>
<evidence type="ECO:0000313" key="2">
    <source>
        <dbReference type="Proteomes" id="UP000054047"/>
    </source>
</evidence>
<organism evidence="1 2">
    <name type="scientific">Ancylostoma duodenale</name>
    <dbReference type="NCBI Taxonomy" id="51022"/>
    <lineage>
        <taxon>Eukaryota</taxon>
        <taxon>Metazoa</taxon>
        <taxon>Ecdysozoa</taxon>
        <taxon>Nematoda</taxon>
        <taxon>Chromadorea</taxon>
        <taxon>Rhabditida</taxon>
        <taxon>Rhabditina</taxon>
        <taxon>Rhabditomorpha</taxon>
        <taxon>Strongyloidea</taxon>
        <taxon>Ancylostomatidae</taxon>
        <taxon>Ancylostomatinae</taxon>
        <taxon>Ancylostoma</taxon>
    </lineage>
</organism>
<gene>
    <name evidence="1" type="ORF">ANCDUO_16968</name>
</gene>
<sequence length="82" mass="9092">MRLQVQIGIECIVIPCTEDETVNTSLSSVHRTHLTLYQNLGVKIWPLTAEDGCKAVRLVRLPLKCTYCAGPFHDLSPVVVIS</sequence>